<keyword evidence="4 7" id="KW-0812">Transmembrane</keyword>
<dbReference type="OrthoDB" id="871140at2"/>
<comment type="pathway">
    <text evidence="7">Protein modification; lipoprotein biosynthesis (diacylglyceryl transfer).</text>
</comment>
<keyword evidence="6 7" id="KW-0472">Membrane</keyword>
<evidence type="ECO:0000256" key="5">
    <source>
        <dbReference type="ARBA" id="ARBA00022989"/>
    </source>
</evidence>
<keyword evidence="3 7" id="KW-0808">Transferase</keyword>
<feature type="transmembrane region" description="Helical" evidence="7">
    <location>
        <begin position="54"/>
        <end position="73"/>
    </location>
</feature>
<feature type="transmembrane region" description="Helical" evidence="7">
    <location>
        <begin position="196"/>
        <end position="213"/>
    </location>
</feature>
<dbReference type="PANTHER" id="PTHR30589:SF0">
    <property type="entry name" value="PHOSPHATIDYLGLYCEROL--PROLIPOPROTEIN DIACYLGLYCERYL TRANSFERASE"/>
    <property type="match status" value="1"/>
</dbReference>
<dbReference type="UniPathway" id="UPA00664"/>
<evidence type="ECO:0000313" key="8">
    <source>
        <dbReference type="EMBL" id="SUB56746.1"/>
    </source>
</evidence>
<comment type="similarity">
    <text evidence="1 7">Belongs to the Lgt family.</text>
</comment>
<feature type="transmembrane region" description="Helical" evidence="7">
    <location>
        <begin position="15"/>
        <end position="33"/>
    </location>
</feature>
<dbReference type="GO" id="GO:0008961">
    <property type="term" value="F:phosphatidylglycerol-prolipoprotein diacylglyceryl transferase activity"/>
    <property type="evidence" value="ECO:0007669"/>
    <property type="project" value="UniProtKB-UniRule"/>
</dbReference>
<evidence type="ECO:0000313" key="9">
    <source>
        <dbReference type="Proteomes" id="UP000255517"/>
    </source>
</evidence>
<dbReference type="AlphaFoldDB" id="A0A379C553"/>
<reference evidence="8 9" key="1">
    <citation type="submission" date="2018-06" db="EMBL/GenBank/DDBJ databases">
        <authorList>
            <consortium name="Pathogen Informatics"/>
            <person name="Doyle S."/>
        </authorList>
    </citation>
    <scope>NUCLEOTIDE SEQUENCE [LARGE SCALE GENOMIC DNA]</scope>
    <source>
        <strain evidence="8 9">NCTC13149</strain>
    </source>
</reference>
<organism evidence="8 9">
    <name type="scientific">Peptoniphilus lacrimalis</name>
    <dbReference type="NCBI Taxonomy" id="33031"/>
    <lineage>
        <taxon>Bacteria</taxon>
        <taxon>Bacillati</taxon>
        <taxon>Bacillota</taxon>
        <taxon>Tissierellia</taxon>
        <taxon>Tissierellales</taxon>
        <taxon>Peptoniphilaceae</taxon>
        <taxon>Peptoniphilus</taxon>
    </lineage>
</organism>
<dbReference type="Proteomes" id="UP000255517">
    <property type="component" value="Unassembled WGS sequence"/>
</dbReference>
<evidence type="ECO:0000256" key="1">
    <source>
        <dbReference type="ARBA" id="ARBA00007150"/>
    </source>
</evidence>
<gene>
    <name evidence="7 8" type="primary">lgt</name>
    <name evidence="8" type="ORF">NCTC13149_00541</name>
</gene>
<evidence type="ECO:0000256" key="3">
    <source>
        <dbReference type="ARBA" id="ARBA00022679"/>
    </source>
</evidence>
<dbReference type="GO" id="GO:0005886">
    <property type="term" value="C:plasma membrane"/>
    <property type="evidence" value="ECO:0007669"/>
    <property type="project" value="UniProtKB-SubCell"/>
</dbReference>
<evidence type="ECO:0000256" key="6">
    <source>
        <dbReference type="ARBA" id="ARBA00023136"/>
    </source>
</evidence>
<comment type="function">
    <text evidence="7">Catalyzes the transfer of the diacylglyceryl group from phosphatidylglycerol to the sulfhydryl group of the N-terminal cysteine of a prolipoprotein, the first step in the formation of mature lipoproteins.</text>
</comment>
<dbReference type="PANTHER" id="PTHR30589">
    <property type="entry name" value="PROLIPOPROTEIN DIACYLGLYCERYL TRANSFERASE"/>
    <property type="match status" value="1"/>
</dbReference>
<keyword evidence="8" id="KW-0328">Glycosyltransferase</keyword>
<dbReference type="InterPro" id="IPR001640">
    <property type="entry name" value="Lgt"/>
</dbReference>
<accession>A0A379C553</accession>
<dbReference type="EMBL" id="UGSZ01000001">
    <property type="protein sequence ID" value="SUB56746.1"/>
    <property type="molecule type" value="Genomic_DNA"/>
</dbReference>
<proteinExistence type="inferred from homology"/>
<dbReference type="HAMAP" id="MF_01147">
    <property type="entry name" value="Lgt"/>
    <property type="match status" value="1"/>
</dbReference>
<feature type="transmembrane region" description="Helical" evidence="7">
    <location>
        <begin position="117"/>
        <end position="135"/>
    </location>
</feature>
<comment type="catalytic activity">
    <reaction evidence="7">
        <text>L-cysteinyl-[prolipoprotein] + a 1,2-diacyl-sn-glycero-3-phospho-(1'-sn-glycerol) = an S-1,2-diacyl-sn-glyceryl-L-cysteinyl-[prolipoprotein] + sn-glycerol 1-phosphate + H(+)</text>
        <dbReference type="Rhea" id="RHEA:56712"/>
        <dbReference type="Rhea" id="RHEA-COMP:14679"/>
        <dbReference type="Rhea" id="RHEA-COMP:14680"/>
        <dbReference type="ChEBI" id="CHEBI:15378"/>
        <dbReference type="ChEBI" id="CHEBI:29950"/>
        <dbReference type="ChEBI" id="CHEBI:57685"/>
        <dbReference type="ChEBI" id="CHEBI:64716"/>
        <dbReference type="ChEBI" id="CHEBI:140658"/>
        <dbReference type="EC" id="2.5.1.145"/>
    </reaction>
</comment>
<sequence length="253" mass="28730">MKINPVAFKLFGLEVRWYGILIAIGAFLAINVAEKMGKRYNYKDGLYNLFSSDLGIFVILLGVIGARLYYVIFQWDYYRENPGEILAIRNGGLAIYGGILAGLLATYIFSRVKKIKFITILDCLAPAVPLAQAIGRWGNFINGEAHGGPTDLPWAIMVDGIKVHPTFLYESLLDFFIFIVLYFFVSKRQKFEGQLFTLYLIIYGCGRFFIEAMRTDSLYFGPFRVSQLLSLILVVIGLIIYFYNILSLKNKSV</sequence>
<dbReference type="GO" id="GO:0042158">
    <property type="term" value="P:lipoprotein biosynthetic process"/>
    <property type="evidence" value="ECO:0007669"/>
    <property type="project" value="UniProtKB-UniRule"/>
</dbReference>
<evidence type="ECO:0000256" key="2">
    <source>
        <dbReference type="ARBA" id="ARBA00022475"/>
    </source>
</evidence>
<dbReference type="Pfam" id="PF01790">
    <property type="entry name" value="LGT"/>
    <property type="match status" value="1"/>
</dbReference>
<dbReference type="EC" id="2.5.1.145" evidence="7"/>
<dbReference type="PROSITE" id="PS01311">
    <property type="entry name" value="LGT"/>
    <property type="match status" value="1"/>
</dbReference>
<evidence type="ECO:0000256" key="7">
    <source>
        <dbReference type="HAMAP-Rule" id="MF_01147"/>
    </source>
</evidence>
<dbReference type="STRING" id="1122949.GCA_000378725_00502"/>
<feature type="transmembrane region" description="Helical" evidence="7">
    <location>
        <begin position="167"/>
        <end position="184"/>
    </location>
</feature>
<dbReference type="NCBIfam" id="TIGR00544">
    <property type="entry name" value="lgt"/>
    <property type="match status" value="1"/>
</dbReference>
<keyword evidence="2 7" id="KW-1003">Cell membrane</keyword>
<name>A0A379C553_9FIRM</name>
<dbReference type="RefSeq" id="WP_019034432.1">
    <property type="nucleotide sequence ID" value="NZ_UGSZ01000001.1"/>
</dbReference>
<keyword evidence="5 7" id="KW-1133">Transmembrane helix</keyword>
<keyword evidence="8" id="KW-0449">Lipoprotein</keyword>
<feature type="binding site" evidence="7">
    <location>
        <position position="136"/>
    </location>
    <ligand>
        <name>a 1,2-diacyl-sn-glycero-3-phospho-(1'-sn-glycerol)</name>
        <dbReference type="ChEBI" id="CHEBI:64716"/>
    </ligand>
</feature>
<evidence type="ECO:0000256" key="4">
    <source>
        <dbReference type="ARBA" id="ARBA00022692"/>
    </source>
</evidence>
<feature type="transmembrane region" description="Helical" evidence="7">
    <location>
        <begin position="225"/>
        <end position="246"/>
    </location>
</feature>
<comment type="subcellular location">
    <subcellularLocation>
        <location evidence="7">Cell membrane</location>
        <topology evidence="7">Multi-pass membrane protein</topology>
    </subcellularLocation>
</comment>
<feature type="transmembrane region" description="Helical" evidence="7">
    <location>
        <begin position="93"/>
        <end position="110"/>
    </location>
</feature>
<protein>
    <recommendedName>
        <fullName evidence="7">Phosphatidylglycerol--prolipoprotein diacylglyceryl transferase</fullName>
        <ecNumber evidence="7">2.5.1.145</ecNumber>
    </recommendedName>
</protein>